<evidence type="ECO:0000256" key="11">
    <source>
        <dbReference type="ARBA" id="ARBA00022840"/>
    </source>
</evidence>
<dbReference type="GO" id="GO:0007015">
    <property type="term" value="P:actin filament organization"/>
    <property type="evidence" value="ECO:0007669"/>
    <property type="project" value="TreeGrafter"/>
</dbReference>
<protein>
    <recommendedName>
        <fullName evidence="6">Unconventional myosin-VI</fullName>
    </recommendedName>
    <alternativeName>
        <fullName evidence="16">Unconventional myosin-6</fullName>
    </alternativeName>
</protein>
<dbReference type="FunFam" id="3.40.850.10:FF:000018">
    <property type="entry name" value="unconventional myosin-VI isoform X1"/>
    <property type="match status" value="1"/>
</dbReference>
<dbReference type="GO" id="GO:0000146">
    <property type="term" value="F:microfilament motor activity"/>
    <property type="evidence" value="ECO:0007669"/>
    <property type="project" value="TreeGrafter"/>
</dbReference>
<dbReference type="InterPro" id="IPR036961">
    <property type="entry name" value="Kinesin_motor_dom_sf"/>
</dbReference>
<dbReference type="PROSITE" id="PS50096">
    <property type="entry name" value="IQ"/>
    <property type="match status" value="1"/>
</dbReference>
<dbReference type="PRINTS" id="PR00193">
    <property type="entry name" value="MYOSINHEAVY"/>
</dbReference>
<evidence type="ECO:0000256" key="15">
    <source>
        <dbReference type="ARBA" id="ARBA00023203"/>
    </source>
</evidence>
<dbReference type="InterPro" id="IPR027417">
    <property type="entry name" value="P-loop_NTPase"/>
</dbReference>
<dbReference type="Gene3D" id="2.30.30.360">
    <property type="entry name" value="Myosin S1 fragment, N-terminal"/>
    <property type="match status" value="1"/>
</dbReference>
<name>A0A672L1I2_SINGR</name>
<evidence type="ECO:0000256" key="2">
    <source>
        <dbReference type="ARBA" id="ARBA00004496"/>
    </source>
</evidence>
<evidence type="ECO:0000256" key="5">
    <source>
        <dbReference type="ARBA" id="ARBA00008314"/>
    </source>
</evidence>
<dbReference type="GO" id="GO:0032587">
    <property type="term" value="C:ruffle membrane"/>
    <property type="evidence" value="ECO:0007669"/>
    <property type="project" value="UniProtKB-SubCell"/>
</dbReference>
<dbReference type="CDD" id="cd01382">
    <property type="entry name" value="MYSc_Myo6"/>
    <property type="match status" value="1"/>
</dbReference>
<accession>A0A672L1I2</accession>
<dbReference type="Ensembl" id="ENSSGRT00000019405.1">
    <property type="protein sequence ID" value="ENSSGRP00000017958.1"/>
    <property type="gene ID" value="ENSSGRG00000008713.1"/>
</dbReference>
<evidence type="ECO:0000256" key="1">
    <source>
        <dbReference type="ARBA" id="ARBA00004105"/>
    </source>
</evidence>
<dbReference type="GO" id="GO:0005902">
    <property type="term" value="C:microvillus"/>
    <property type="evidence" value="ECO:0007669"/>
    <property type="project" value="UniProtKB-SubCell"/>
</dbReference>
<keyword evidence="10 17" id="KW-0547">Nucleotide-binding</keyword>
<dbReference type="InterPro" id="IPR004009">
    <property type="entry name" value="SH3_Myosin"/>
</dbReference>
<evidence type="ECO:0000256" key="12">
    <source>
        <dbReference type="ARBA" id="ARBA00022860"/>
    </source>
</evidence>
<comment type="subcellular location">
    <subcellularLocation>
        <location evidence="1">Cell projection</location>
        <location evidence="1">Microvillus</location>
    </subcellularLocation>
    <subcellularLocation>
        <location evidence="4">Cell projection</location>
        <location evidence="4">Ruffle membrane</location>
    </subcellularLocation>
    <subcellularLocation>
        <location evidence="2">Cytoplasm</location>
    </subcellularLocation>
    <subcellularLocation>
        <location evidence="3">Membrane</location>
        <location evidence="3">Clathrin-coated pit</location>
    </subcellularLocation>
</comment>
<dbReference type="Pfam" id="PF21521">
    <property type="entry name" value="MYO6_lever"/>
    <property type="match status" value="1"/>
</dbReference>
<feature type="domain" description="Myosin N-terminal SH3-like" evidence="20">
    <location>
        <begin position="2"/>
        <end position="53"/>
    </location>
</feature>
<dbReference type="Pfam" id="PF00063">
    <property type="entry name" value="Myosin_head"/>
    <property type="match status" value="1"/>
</dbReference>
<dbReference type="GO" id="GO:0005516">
    <property type="term" value="F:calmodulin binding"/>
    <property type="evidence" value="ECO:0007669"/>
    <property type="project" value="UniProtKB-KW"/>
</dbReference>
<reference evidence="21" key="2">
    <citation type="submission" date="2025-09" db="UniProtKB">
        <authorList>
            <consortium name="Ensembl"/>
        </authorList>
    </citation>
    <scope>IDENTIFICATION</scope>
</reference>
<dbReference type="GO" id="GO:0005905">
    <property type="term" value="C:clathrin-coated pit"/>
    <property type="evidence" value="ECO:0007669"/>
    <property type="project" value="UniProtKB-SubCell"/>
</dbReference>
<comment type="caution">
    <text evidence="17">Lacks conserved residue(s) required for the propagation of feature annotation.</text>
</comment>
<dbReference type="Proteomes" id="UP000472262">
    <property type="component" value="Unassembled WGS sequence"/>
</dbReference>
<dbReference type="FunFam" id="3.30.70.1590:FF:000002">
    <property type="entry name" value="unconventional myosin-VI isoform X1"/>
    <property type="match status" value="1"/>
</dbReference>
<evidence type="ECO:0000313" key="22">
    <source>
        <dbReference type="Proteomes" id="UP000472262"/>
    </source>
</evidence>
<feature type="domain" description="Myosin motor" evidence="19">
    <location>
        <begin position="57"/>
        <end position="727"/>
    </location>
</feature>
<feature type="binding site" evidence="17">
    <location>
        <begin position="151"/>
        <end position="158"/>
    </location>
    <ligand>
        <name>ATP</name>
        <dbReference type="ChEBI" id="CHEBI:30616"/>
    </ligand>
</feature>
<keyword evidence="15 17" id="KW-0009">Actin-binding</keyword>
<evidence type="ECO:0000256" key="7">
    <source>
        <dbReference type="ARBA" id="ARBA00022490"/>
    </source>
</evidence>
<keyword evidence="9" id="KW-1009">Hearing</keyword>
<dbReference type="Gene3D" id="3.40.850.10">
    <property type="entry name" value="Kinesin motor domain"/>
    <property type="match status" value="2"/>
</dbReference>
<evidence type="ECO:0000256" key="9">
    <source>
        <dbReference type="ARBA" id="ARBA00022740"/>
    </source>
</evidence>
<dbReference type="FunFam" id="1.20.120.720:FF:000005">
    <property type="entry name" value="unconventional myosin-VI isoform X1"/>
    <property type="match status" value="1"/>
</dbReference>
<evidence type="ECO:0000256" key="17">
    <source>
        <dbReference type="PROSITE-ProRule" id="PRU00782"/>
    </source>
</evidence>
<keyword evidence="7" id="KW-0963">Cytoplasm</keyword>
<dbReference type="GO" id="GO:0030139">
    <property type="term" value="C:endocytic vesicle"/>
    <property type="evidence" value="ECO:0007669"/>
    <property type="project" value="TreeGrafter"/>
</dbReference>
<keyword evidence="8" id="KW-0597">Phosphoprotein</keyword>
<dbReference type="GO" id="GO:0016459">
    <property type="term" value="C:myosin complex"/>
    <property type="evidence" value="ECO:0007669"/>
    <property type="project" value="UniProtKB-KW"/>
</dbReference>
<dbReference type="FunFam" id="1.20.58.530:FF:000006">
    <property type="entry name" value="Putative unconventional myosin-VI"/>
    <property type="match status" value="1"/>
</dbReference>
<dbReference type="PROSITE" id="PS51844">
    <property type="entry name" value="SH3_LIKE"/>
    <property type="match status" value="1"/>
</dbReference>
<dbReference type="Pfam" id="PF16521">
    <property type="entry name" value="Myosin-VI_CBD"/>
    <property type="match status" value="1"/>
</dbReference>
<dbReference type="CDD" id="cd21958">
    <property type="entry name" value="MyUb_Myo6"/>
    <property type="match status" value="1"/>
</dbReference>
<comment type="similarity">
    <text evidence="5 17">Belongs to the TRAFAC class myosin-kinesin ATPase superfamily. Myosin family.</text>
</comment>
<evidence type="ECO:0000259" key="20">
    <source>
        <dbReference type="PROSITE" id="PS51844"/>
    </source>
</evidence>
<dbReference type="Gene3D" id="1.20.120.720">
    <property type="entry name" value="Myosin VI head, motor domain, U50 subdomain"/>
    <property type="match status" value="1"/>
</dbReference>
<keyword evidence="14 17" id="KW-0505">Motor protein</keyword>
<dbReference type="Gene3D" id="6.10.220.10">
    <property type="match status" value="1"/>
</dbReference>
<feature type="region of interest" description="Disordered" evidence="18">
    <location>
        <begin position="887"/>
        <end position="930"/>
    </location>
</feature>
<organism evidence="21 22">
    <name type="scientific">Sinocyclocheilus grahami</name>
    <name type="common">Dianchi golden-line fish</name>
    <name type="synonym">Barbus grahami</name>
    <dbReference type="NCBI Taxonomy" id="75366"/>
    <lineage>
        <taxon>Eukaryota</taxon>
        <taxon>Metazoa</taxon>
        <taxon>Chordata</taxon>
        <taxon>Craniata</taxon>
        <taxon>Vertebrata</taxon>
        <taxon>Euteleostomi</taxon>
        <taxon>Actinopterygii</taxon>
        <taxon>Neopterygii</taxon>
        <taxon>Teleostei</taxon>
        <taxon>Ostariophysi</taxon>
        <taxon>Cypriniformes</taxon>
        <taxon>Cyprinidae</taxon>
        <taxon>Cyprininae</taxon>
        <taxon>Sinocyclocheilus</taxon>
    </lineage>
</organism>
<dbReference type="GO" id="GO:0042491">
    <property type="term" value="P:inner ear auditory receptor cell differentiation"/>
    <property type="evidence" value="ECO:0007669"/>
    <property type="project" value="TreeGrafter"/>
</dbReference>
<dbReference type="InterPro" id="IPR036114">
    <property type="entry name" value="MYSc_Myo6"/>
</dbReference>
<dbReference type="AlphaFoldDB" id="A0A672L1I2"/>
<evidence type="ECO:0000256" key="8">
    <source>
        <dbReference type="ARBA" id="ARBA00022553"/>
    </source>
</evidence>
<evidence type="ECO:0000256" key="6">
    <source>
        <dbReference type="ARBA" id="ARBA00015382"/>
    </source>
</evidence>
<dbReference type="PROSITE" id="PS51456">
    <property type="entry name" value="MYOSIN_MOTOR"/>
    <property type="match status" value="1"/>
</dbReference>
<dbReference type="SUPFAM" id="SSF52540">
    <property type="entry name" value="P-loop containing nucleoside triphosphate hydrolases"/>
    <property type="match status" value="1"/>
</dbReference>
<dbReference type="InterPro" id="IPR008989">
    <property type="entry name" value="Myosin_S1_N"/>
</dbReference>
<dbReference type="InterPro" id="IPR001609">
    <property type="entry name" value="Myosin_head_motor_dom-like"/>
</dbReference>
<dbReference type="GO" id="GO:0030048">
    <property type="term" value="P:actin filament-based movement"/>
    <property type="evidence" value="ECO:0007669"/>
    <property type="project" value="TreeGrafter"/>
</dbReference>
<keyword evidence="22" id="KW-1185">Reference proteome</keyword>
<reference evidence="21" key="1">
    <citation type="submission" date="2025-08" db="UniProtKB">
        <authorList>
            <consortium name="Ensembl"/>
        </authorList>
    </citation>
    <scope>IDENTIFICATION</scope>
</reference>
<evidence type="ECO:0000256" key="10">
    <source>
        <dbReference type="ARBA" id="ARBA00022741"/>
    </source>
</evidence>
<keyword evidence="13 17" id="KW-0518">Myosin</keyword>
<evidence type="ECO:0000256" key="18">
    <source>
        <dbReference type="SAM" id="MobiDB-lite"/>
    </source>
</evidence>
<dbReference type="GO" id="GO:0042472">
    <property type="term" value="P:inner ear morphogenesis"/>
    <property type="evidence" value="ECO:0007669"/>
    <property type="project" value="TreeGrafter"/>
</dbReference>
<dbReference type="InterPro" id="IPR032412">
    <property type="entry name" value="Myosin-VI_CBD"/>
</dbReference>
<sequence length="1173" mass="135374">MEDGKPVWAPHPTDGFQLGMIVDIGADALTIEPLSQRGKTFLAPINQVFPAEDDVNKHVEDNCSLMYLNEATLLNNICVRYSKDLIYTSVANILIAVNPYFDIPKLYSPETIKSYQGRSLGTLPPHVYAIADKAYRDMRVLKMSQSIIVSGESGAGKTENTKFVLRYLTTSYGTCQDIDERIVEANPLLEAFGNAKTVRNNNSSRFGKFVEIHFNEKNAVVGGFVSHYLLEKSRICMQSTEERNYHIFYRLCAGASEDIRNMLHLNSPDNFRVSFLVDSGTVCLDDFNRMVVAMKKIGLDDTEKLNLFRVVSGVLHLGNIDFEEAGSSSGGCILKNQTSQTLEYCAELLGLDQDDLRVSLTTRVMLTTAGGAKGTVIKVPLKVEQANNARDALAKTIYSRLFDHVVKRVNQCFPFDTSSNFIGVLDIAGFEYFEHNSFEQFCINYCNEKLQQFFNERILKEEQELYQKEGLGVNEVHYVDNQDCIDLVEAKLVGILDILDEENRLPQPSDQHFAEAVHSKHKDHFRLTVPRKSKLTIHRNLRDDEGFIIRHFAGAVCYETTQFVEKNNDALHMSLESLVCESKDKFVRDLFENNSNSKDSKQKAGKLSFISVGNKFKGSSFIRCVKPNLKMVSHQFEGAQILSQLQCSGMVSVLDLMQGGFPSRAPFHELYNMYKQYMPNKLTRLDPRLFCKALFKALGLNKNDYKFGLTRVFFRPGKFAEFDQIMKSDPEHLAELVKRVNKWLVCSRWKKVQWCTLSVIKLRNKMSFRASACIKIQKTVRMWLCKRRHKPRIDGMMKVKNLRKRMEKFNEAVIGLKEGKQEVSKQVEELAASTDALMTKIKSTVMSRKEIEQEYEGLVKRSEQLLSSMQKKKQEQEETERLKRIQEEMERERKRSEEEEQLRKQEEDDRRMKAEMEQKRKQEEEERKKREEEERVMQVCMCLKKLKIVSPLCNFRGAQVQANKVAAGVKKNDLSKWKYAELRDAINTSCDIELLAACREEFHRRLKVYHAWKSKNKKQNTDTEMRAPKSVTDYAQQNPAPPVPARQQEIAMNRQQRYFRIPFIRPADQYKDPQNKKKGWWYAHFDGPWIARQMELHPDKQPILLVAGKDDMEMCELSLEETGLTRKRGAEILPRQFEEIWERCGGIQYLRNAIESKQARPTYATAMLQNLLN</sequence>
<dbReference type="GO" id="GO:0007605">
    <property type="term" value="P:sensory perception of sound"/>
    <property type="evidence" value="ECO:0007669"/>
    <property type="project" value="UniProtKB-KW"/>
</dbReference>
<dbReference type="GO" id="GO:0051015">
    <property type="term" value="F:actin filament binding"/>
    <property type="evidence" value="ECO:0007669"/>
    <property type="project" value="InterPro"/>
</dbReference>
<evidence type="ECO:0000256" key="13">
    <source>
        <dbReference type="ARBA" id="ARBA00023123"/>
    </source>
</evidence>
<evidence type="ECO:0000313" key="21">
    <source>
        <dbReference type="Ensembl" id="ENSSGRP00000017958.1"/>
    </source>
</evidence>
<gene>
    <name evidence="21" type="primary">LOC107600844</name>
</gene>
<proteinExistence type="inferred from homology"/>
<dbReference type="SMART" id="SM00242">
    <property type="entry name" value="MYSc"/>
    <property type="match status" value="1"/>
</dbReference>
<dbReference type="PANTHER" id="PTHR13140">
    <property type="entry name" value="MYOSIN"/>
    <property type="match status" value="1"/>
</dbReference>
<evidence type="ECO:0000256" key="16">
    <source>
        <dbReference type="ARBA" id="ARBA00030027"/>
    </source>
</evidence>
<dbReference type="Gene3D" id="1.20.58.530">
    <property type="match status" value="1"/>
</dbReference>
<evidence type="ECO:0000259" key="19">
    <source>
        <dbReference type="PROSITE" id="PS51456"/>
    </source>
</evidence>
<dbReference type="FunFam" id="2.30.30.360:FF:000002">
    <property type="entry name" value="Unconventional myosin-VI"/>
    <property type="match status" value="1"/>
</dbReference>
<evidence type="ECO:0000256" key="14">
    <source>
        <dbReference type="ARBA" id="ARBA00023175"/>
    </source>
</evidence>
<dbReference type="CDD" id="cd21759">
    <property type="entry name" value="CBD_MYO6-like"/>
    <property type="match status" value="1"/>
</dbReference>
<evidence type="ECO:0000256" key="3">
    <source>
        <dbReference type="ARBA" id="ARBA00004600"/>
    </source>
</evidence>
<evidence type="ECO:0000256" key="4">
    <source>
        <dbReference type="ARBA" id="ARBA00004632"/>
    </source>
</evidence>
<keyword evidence="12" id="KW-0112">Calmodulin-binding</keyword>
<dbReference type="PANTHER" id="PTHR13140:SF745">
    <property type="entry name" value="UNCONVENTIONAL MYOSIN-VI"/>
    <property type="match status" value="1"/>
</dbReference>
<dbReference type="Gene3D" id="3.30.70.1590">
    <property type="match status" value="1"/>
</dbReference>
<dbReference type="GO" id="GO:0005524">
    <property type="term" value="F:ATP binding"/>
    <property type="evidence" value="ECO:0007669"/>
    <property type="project" value="UniProtKB-UniRule"/>
</dbReference>
<keyword evidence="11 17" id="KW-0067">ATP-binding</keyword>
<dbReference type="InterPro" id="IPR049016">
    <property type="entry name" value="MYO6_lever"/>
</dbReference>